<gene>
    <name evidence="2" type="ORF">HNP76_001538</name>
</gene>
<evidence type="ECO:0000256" key="1">
    <source>
        <dbReference type="SAM" id="SignalP"/>
    </source>
</evidence>
<dbReference type="AlphaFoldDB" id="A0A7W8G990"/>
<dbReference type="EMBL" id="JACHFQ010000004">
    <property type="protein sequence ID" value="MBB5226170.1"/>
    <property type="molecule type" value="Genomic_DNA"/>
</dbReference>
<organism evidence="2 3">
    <name type="scientific">Treponema ruminis</name>
    <dbReference type="NCBI Taxonomy" id="744515"/>
    <lineage>
        <taxon>Bacteria</taxon>
        <taxon>Pseudomonadati</taxon>
        <taxon>Spirochaetota</taxon>
        <taxon>Spirochaetia</taxon>
        <taxon>Spirochaetales</taxon>
        <taxon>Treponemataceae</taxon>
        <taxon>Treponema</taxon>
    </lineage>
</organism>
<name>A0A7W8G990_9SPIR</name>
<feature type="signal peptide" evidence="1">
    <location>
        <begin position="1"/>
        <end position="20"/>
    </location>
</feature>
<evidence type="ECO:0000313" key="2">
    <source>
        <dbReference type="EMBL" id="MBB5226170.1"/>
    </source>
</evidence>
<proteinExistence type="predicted"/>
<dbReference type="Proteomes" id="UP000518887">
    <property type="component" value="Unassembled WGS sequence"/>
</dbReference>
<evidence type="ECO:0008006" key="4">
    <source>
        <dbReference type="Google" id="ProtNLM"/>
    </source>
</evidence>
<keyword evidence="1" id="KW-0732">Signal</keyword>
<feature type="chain" id="PRO_5031517674" description="DUF3575 domain-containing protein" evidence="1">
    <location>
        <begin position="21"/>
        <end position="161"/>
    </location>
</feature>
<evidence type="ECO:0000313" key="3">
    <source>
        <dbReference type="Proteomes" id="UP000518887"/>
    </source>
</evidence>
<keyword evidence="3" id="KW-1185">Reference proteome</keyword>
<dbReference type="RefSeq" id="WP_184659172.1">
    <property type="nucleotide sequence ID" value="NZ_CP031518.1"/>
</dbReference>
<protein>
    <recommendedName>
        <fullName evidence="4">DUF3575 domain-containing protein</fullName>
    </recommendedName>
</protein>
<sequence>MKKFFLAFFIFAGFSSLSFARVGLGGAFSYSLSADSHEMVSFSARSDESPWCLFFNSQLKENTITLFLDDWFINERLARHLDYFVLWGMSYGATFEADKTVFAMGCRFGAGFDMFFFNRRLEFFGQAVWNPYFGASKEDGSCSLLFRPVNFPCTAGLRLWF</sequence>
<accession>A0A7W8G990</accession>
<reference evidence="2 3" key="1">
    <citation type="submission" date="2020-08" db="EMBL/GenBank/DDBJ databases">
        <title>Genomic Encyclopedia of Type Strains, Phase IV (KMG-IV): sequencing the most valuable type-strain genomes for metagenomic binning, comparative biology and taxonomic classification.</title>
        <authorList>
            <person name="Goeker M."/>
        </authorList>
    </citation>
    <scope>NUCLEOTIDE SEQUENCE [LARGE SCALE GENOMIC DNA]</scope>
    <source>
        <strain evidence="2 3">DSM 103462</strain>
    </source>
</reference>
<comment type="caution">
    <text evidence="2">The sequence shown here is derived from an EMBL/GenBank/DDBJ whole genome shotgun (WGS) entry which is preliminary data.</text>
</comment>